<keyword evidence="3" id="KW-1185">Reference proteome</keyword>
<dbReference type="EMBL" id="JAWDJT010000002">
    <property type="protein sequence ID" value="MDU0369558.1"/>
    <property type="molecule type" value="Genomic_DNA"/>
</dbReference>
<name>A0ABU3TDY2_9BACT</name>
<feature type="region of interest" description="Disordered" evidence="1">
    <location>
        <begin position="1519"/>
        <end position="1541"/>
    </location>
</feature>
<feature type="compositionally biased region" description="Basic and acidic residues" evidence="1">
    <location>
        <begin position="1519"/>
        <end position="1528"/>
    </location>
</feature>
<protein>
    <submittedName>
        <fullName evidence="2">Uncharacterized protein</fullName>
    </submittedName>
</protein>
<organism evidence="2 3">
    <name type="scientific">Hymenobacter endophyticus</name>
    <dbReference type="NCBI Taxonomy" id="3076335"/>
    <lineage>
        <taxon>Bacteria</taxon>
        <taxon>Pseudomonadati</taxon>
        <taxon>Bacteroidota</taxon>
        <taxon>Cytophagia</taxon>
        <taxon>Cytophagales</taxon>
        <taxon>Hymenobacteraceae</taxon>
        <taxon>Hymenobacter</taxon>
    </lineage>
</organism>
<accession>A0ABU3TDY2</accession>
<proteinExistence type="predicted"/>
<comment type="caution">
    <text evidence="2">The sequence shown here is derived from an EMBL/GenBank/DDBJ whole genome shotgun (WGS) entry which is preliminary data.</text>
</comment>
<sequence length="1562" mass="175143">MLTGIIISYDGERGVIRSETGIQCSFTAKQIKSPGTWRPKGKEAVVVKLQDGQHSVARSVRQLPPGHLKAHQPPRLVPARYVGWGVAVSRFAPGIEVSTLLRTQHNVRPGSVLLVRYTVTDNALATATDITVVAPGSEQQKALAAALLADEQAVKTGKAELLEQLEAVGEVSSDEQYEHLKGLLQQWDAWSMEPGTFRAATSVETGQRLVQDGYAHYLEDTTLLNLLEQATDLTILGPAARRLPAVLLKQSVLARLARLAPTSPLADYRLVAQWLKAAPELMKTEPLLQPAALSQLPLPELARFYWWEEGLVLTPDQSMLVTELGRRLHLALTDTRMQEPLHRLVRTCRRNNCLRQVGREMLLAIPVAGRLPALGSLVPLADAATRETWVRECLMGQVNDAELYAAWEQNKLFWLPTEFIAAQLLTQVSATVQAVLQRLAERPDALPALAQSGRQGPWLGERAQAIKAVLQVLQKATIPPAPRPYWETPQPTSGLPIAWAKEAMLTLQQTVTDLPGAAWLEWWLADLLPEPAGDILLTHFFDSAAGENPEAGWRKLSAEALNLLEEPLLAWVRRTQPVAWVHQAQKVWVGQPQLAELLQRVLALTEAHWPAAAQVDFWLLGGRQQPGVGVLQAALAAATVDQARAILTRATTGTLPELLDQFLAVRPNGPSAMVELGLEIARQYAPSEPSMKYRYNRLVSLLVQELDSGQYYDYWQRHLLPPPPVEQFGAMVQTTPEAGWPQLFQRYPVELLLQYVTTVLFTAERKKEQAQVLLTVLSSRSSYEPGAVNVRNELLAGFPDEQQLQWWLDGLQAASPGWEVIARALATEEHPAWRAIAEKATRVRLTELLAYLPTATRPLLTVVADLLCEQRILKGQYPNSRVPYLLKFAEAVTARLGQEPALILPWLRSMLQQCQPPNAAWANSRHADVEYQGRVRLRTLVRERVLPHLDAPGQLQWWAAGLAGNRPDVEQAELVEFVVRHMNESIAGGVAKAYDLPEAVVRAWQGLGNLQASLFEQQFPAVKGWLPTAAHHPALLRAVDSYLDAELTAYQRANLWLYGYPTEAPGEGGWWTVVERMQAVLRLSSLGTDIHLIAWLAPGAEEIEEWLAEQYWQEEDQQLAGQMWILLRDYHALAVVELPAWGELEDGLLSRCEGVVKVRLWMTLPAESQERTFNYYTFRRGYSRLRTAEQKQFLELGLPYLQRAGKAESDVKGALHLRRRWLMRQQDGVSVYRVCLAHCYCPGEGLLEVELADKKHTRPCAYPGAEDSWNGKFLQDPWSGCPVLAYVDDQTLELIKIQGLEAALTQHPVDGKRRPWIVYQRDRDKHGTTDNPASYWEDMALHDKLSAYLLELAEDAPVAPVVLTERMSRQPRLLPGASLDNDDETVPDQQVLPWQTVLYTVPMQEEVLFVWAPQFAHANRATYVFRAPLQHLRQALERLHDLLQGVQGIRSALLAPGRAPHRLRCHLGYVRNIRGQRGLDQAFARWQKRLDAAIEAGPNRQHPYNPESDFLPLELEVNDEKIPPRPKPDPATSPRGGRQAEAHNMLRQMRHLNARFLAGYPA</sequence>
<evidence type="ECO:0000313" key="2">
    <source>
        <dbReference type="EMBL" id="MDU0369558.1"/>
    </source>
</evidence>
<reference evidence="2 3" key="1">
    <citation type="submission" date="2023-10" db="EMBL/GenBank/DDBJ databases">
        <title>Hymenobacter endophyticus sp. nov., an isolate from the leaf tissues of wheat.</title>
        <authorList>
            <person name="Dai Y."/>
        </authorList>
    </citation>
    <scope>NUCLEOTIDE SEQUENCE [LARGE SCALE GENOMIC DNA]</scope>
    <source>
        <strain evidence="2 3">ZK17L-C2</strain>
    </source>
</reference>
<evidence type="ECO:0000313" key="3">
    <source>
        <dbReference type="Proteomes" id="UP001250698"/>
    </source>
</evidence>
<gene>
    <name evidence="2" type="ORF">ROI90_04055</name>
</gene>
<evidence type="ECO:0000256" key="1">
    <source>
        <dbReference type="SAM" id="MobiDB-lite"/>
    </source>
</evidence>
<dbReference type="RefSeq" id="WP_315997050.1">
    <property type="nucleotide sequence ID" value="NZ_JAWDJT010000002.1"/>
</dbReference>
<dbReference type="Proteomes" id="UP001250698">
    <property type="component" value="Unassembled WGS sequence"/>
</dbReference>